<dbReference type="SUPFAM" id="SSF56801">
    <property type="entry name" value="Acetyl-CoA synthetase-like"/>
    <property type="match status" value="1"/>
</dbReference>
<evidence type="ECO:0000313" key="3">
    <source>
        <dbReference type="EMBL" id="MBB3066390.1"/>
    </source>
</evidence>
<gene>
    <name evidence="3" type="ORF">FHR98_002696</name>
</gene>
<dbReference type="EC" id="6.2.1.30" evidence="3"/>
<dbReference type="PANTHER" id="PTHR43845">
    <property type="entry name" value="BLR5969 PROTEIN"/>
    <property type="match status" value="1"/>
</dbReference>
<dbReference type="Gene3D" id="3.40.50.12780">
    <property type="entry name" value="N-terminal domain of ligase-like"/>
    <property type="match status" value="1"/>
</dbReference>
<evidence type="ECO:0000313" key="4">
    <source>
        <dbReference type="Proteomes" id="UP000581135"/>
    </source>
</evidence>
<dbReference type="PANTHER" id="PTHR43845:SF1">
    <property type="entry name" value="BLR5969 PROTEIN"/>
    <property type="match status" value="1"/>
</dbReference>
<protein>
    <submittedName>
        <fullName evidence="3">Phenylacetate-CoA ligase</fullName>
        <ecNumber evidence="3">6.2.1.30</ecNumber>
    </submittedName>
</protein>
<feature type="domain" description="AMP-dependent synthetase/ligase" evidence="1">
    <location>
        <begin position="151"/>
        <end position="284"/>
    </location>
</feature>
<accession>A0A839SXJ1</accession>
<sequence>MTESSAYYDDLETRDPELREAALLWAVARQIEHAKRNSPFYANRLAGIDPHQMISRDLLADVPVTRKHELIELQLSQPPFGGLATLAAGQAGRVFASPGPIHELETDDGDYWRMARAFHAAGLRAGDVLHNCFAYHLTPGGWIMDSGARALGCAVFPGGTGNSELQAAAIQQYRPVGFAGTPDFLKVILEKGDEQGLDCSSIKCALLSGGALFPQLREYYQGRGIATLQCYATADLGLVAYETLDSEGELCPGMVLDEEIFVEILRPGTGDPVPDGEVGEIVVTTFNAAYPLIRFATGDLSAILEGASPCGRTNRRIKGWMGRADQTAKVKGMFVHPEQVAVIVKRHEEVLRARMEITRSGDQDEMVLKVEAAKASEGLADAVTASLQDVAKVKGKVSLVEPGTLPNDGKVIDDQRKYD</sequence>
<dbReference type="RefSeq" id="WP_183417210.1">
    <property type="nucleotide sequence ID" value="NZ_JACHXA010000008.1"/>
</dbReference>
<proteinExistence type="predicted"/>
<keyword evidence="3" id="KW-0436">Ligase</keyword>
<comment type="caution">
    <text evidence="3">The sequence shown here is derived from an EMBL/GenBank/DDBJ whole genome shotgun (WGS) entry which is preliminary data.</text>
</comment>
<name>A0A839SXJ1_9PROT</name>
<dbReference type="Gene3D" id="3.30.300.30">
    <property type="match status" value="1"/>
</dbReference>
<dbReference type="Pfam" id="PF14535">
    <property type="entry name" value="AMP-binding_C_2"/>
    <property type="match status" value="1"/>
</dbReference>
<dbReference type="GO" id="GO:0047475">
    <property type="term" value="F:phenylacetate-CoA ligase activity"/>
    <property type="evidence" value="ECO:0007669"/>
    <property type="project" value="UniProtKB-EC"/>
</dbReference>
<dbReference type="Proteomes" id="UP000581135">
    <property type="component" value="Unassembled WGS sequence"/>
</dbReference>
<dbReference type="Pfam" id="PF00501">
    <property type="entry name" value="AMP-binding"/>
    <property type="match status" value="1"/>
</dbReference>
<evidence type="ECO:0000259" key="1">
    <source>
        <dbReference type="Pfam" id="PF00501"/>
    </source>
</evidence>
<dbReference type="AlphaFoldDB" id="A0A839SXJ1"/>
<dbReference type="InterPro" id="IPR028154">
    <property type="entry name" value="AMP-dep_Lig_C"/>
</dbReference>
<dbReference type="InterPro" id="IPR045851">
    <property type="entry name" value="AMP-bd_C_sf"/>
</dbReference>
<dbReference type="EMBL" id="JACHXA010000008">
    <property type="protein sequence ID" value="MBB3066390.1"/>
    <property type="molecule type" value="Genomic_DNA"/>
</dbReference>
<dbReference type="InterPro" id="IPR000873">
    <property type="entry name" value="AMP-dep_synth/lig_dom"/>
</dbReference>
<organism evidence="3 4">
    <name type="scientific">Limibacillus halophilus</name>
    <dbReference type="NCBI Taxonomy" id="1579333"/>
    <lineage>
        <taxon>Bacteria</taxon>
        <taxon>Pseudomonadati</taxon>
        <taxon>Pseudomonadota</taxon>
        <taxon>Alphaproteobacteria</taxon>
        <taxon>Rhodospirillales</taxon>
        <taxon>Rhodovibrionaceae</taxon>
        <taxon>Limibacillus</taxon>
    </lineage>
</organism>
<keyword evidence="4" id="KW-1185">Reference proteome</keyword>
<feature type="domain" description="AMP-dependent ligase C-terminal" evidence="2">
    <location>
        <begin position="332"/>
        <end position="408"/>
    </location>
</feature>
<reference evidence="3 4" key="1">
    <citation type="submission" date="2020-08" db="EMBL/GenBank/DDBJ databases">
        <title>Genomic Encyclopedia of Type Strains, Phase III (KMG-III): the genomes of soil and plant-associated and newly described type strains.</title>
        <authorList>
            <person name="Whitman W."/>
        </authorList>
    </citation>
    <scope>NUCLEOTIDE SEQUENCE [LARGE SCALE GENOMIC DNA]</scope>
    <source>
        <strain evidence="3 4">CECT 8803</strain>
    </source>
</reference>
<evidence type="ECO:0000259" key="2">
    <source>
        <dbReference type="Pfam" id="PF14535"/>
    </source>
</evidence>
<dbReference type="InterPro" id="IPR042099">
    <property type="entry name" value="ANL_N_sf"/>
</dbReference>